<reference evidence="3" key="1">
    <citation type="submission" date="2016-10" db="EMBL/GenBank/DDBJ databases">
        <authorList>
            <person name="Varghese N."/>
            <person name="Submissions S."/>
        </authorList>
    </citation>
    <scope>NUCLEOTIDE SEQUENCE [LARGE SCALE GENOMIC DNA]</scope>
    <source>
        <strain evidence="3">DSM 44498</strain>
    </source>
</reference>
<dbReference type="EMBL" id="FNSV01000004">
    <property type="protein sequence ID" value="SEB33066.1"/>
    <property type="molecule type" value="Genomic_DNA"/>
</dbReference>
<dbReference type="OrthoDB" id="4560881at2"/>
<gene>
    <name evidence="2" type="ORF">SAMN04490239_0637</name>
</gene>
<keyword evidence="3" id="KW-1185">Reference proteome</keyword>
<protein>
    <submittedName>
        <fullName evidence="2">Uncharacterized protein</fullName>
    </submittedName>
</protein>
<evidence type="ECO:0000313" key="2">
    <source>
        <dbReference type="EMBL" id="SEB33066.1"/>
    </source>
</evidence>
<evidence type="ECO:0000313" key="3">
    <source>
        <dbReference type="Proteomes" id="UP000183561"/>
    </source>
</evidence>
<evidence type="ECO:0000256" key="1">
    <source>
        <dbReference type="SAM" id="MobiDB-lite"/>
    </source>
</evidence>
<dbReference type="RefSeq" id="WP_072951030.1">
    <property type="nucleotide sequence ID" value="NZ_FNSV01000004.1"/>
</dbReference>
<sequence length="245" mass="26854">MSARRRKAAFDPGALGNLDELLPTLSIVTERDAPAQEPPPPNPTDDQVDAAPEPTAKPSPEVTPKVSPEHAETDNASPDTEDPAPEPTHPAPETTRFVAAPRRKPKTRSDSNPAPIRVAPPEVYLPPAVYAALRQLTLEERQRDRATARPYGQVVLDAIETHAGELLRHWNTAEPQTSTGLFKRRETSAQPRRRRHSEIQARVPLGGIISSDTATLDALVEEWSAGSRSALVEHALRLYLNVRPD</sequence>
<accession>A0A1H4IHE9</accession>
<organism evidence="2 3">
    <name type="scientific">Rhodococcus koreensis</name>
    <dbReference type="NCBI Taxonomy" id="99653"/>
    <lineage>
        <taxon>Bacteria</taxon>
        <taxon>Bacillati</taxon>
        <taxon>Actinomycetota</taxon>
        <taxon>Actinomycetes</taxon>
        <taxon>Mycobacteriales</taxon>
        <taxon>Nocardiaceae</taxon>
        <taxon>Rhodococcus</taxon>
    </lineage>
</organism>
<proteinExistence type="predicted"/>
<dbReference type="AlphaFoldDB" id="A0A1H4IHE9"/>
<name>A0A1H4IHE9_9NOCA</name>
<dbReference type="Proteomes" id="UP000183561">
    <property type="component" value="Unassembled WGS sequence"/>
</dbReference>
<feature type="region of interest" description="Disordered" evidence="1">
    <location>
        <begin position="1"/>
        <end position="119"/>
    </location>
</feature>